<organism evidence="2 3">
    <name type="scientific">Extremus antarcticus</name>
    <dbReference type="NCBI Taxonomy" id="702011"/>
    <lineage>
        <taxon>Eukaryota</taxon>
        <taxon>Fungi</taxon>
        <taxon>Dikarya</taxon>
        <taxon>Ascomycota</taxon>
        <taxon>Pezizomycotina</taxon>
        <taxon>Dothideomycetes</taxon>
        <taxon>Dothideomycetidae</taxon>
        <taxon>Mycosphaerellales</taxon>
        <taxon>Extremaceae</taxon>
        <taxon>Extremus</taxon>
    </lineage>
</organism>
<name>A0AAJ0GFC9_9PEZI</name>
<evidence type="ECO:0000313" key="2">
    <source>
        <dbReference type="EMBL" id="KAK3056461.1"/>
    </source>
</evidence>
<feature type="region of interest" description="Disordered" evidence="1">
    <location>
        <begin position="225"/>
        <end position="252"/>
    </location>
</feature>
<dbReference type="AlphaFoldDB" id="A0AAJ0GFC9"/>
<dbReference type="Proteomes" id="UP001271007">
    <property type="component" value="Unassembled WGS sequence"/>
</dbReference>
<keyword evidence="3" id="KW-1185">Reference proteome</keyword>
<protein>
    <submittedName>
        <fullName evidence="2">Uncharacterized protein</fullName>
    </submittedName>
</protein>
<accession>A0AAJ0GFC9</accession>
<comment type="caution">
    <text evidence="2">The sequence shown here is derived from an EMBL/GenBank/DDBJ whole genome shotgun (WGS) entry which is preliminary data.</text>
</comment>
<evidence type="ECO:0000313" key="3">
    <source>
        <dbReference type="Proteomes" id="UP001271007"/>
    </source>
</evidence>
<evidence type="ECO:0000256" key="1">
    <source>
        <dbReference type="SAM" id="MobiDB-lite"/>
    </source>
</evidence>
<dbReference type="EMBL" id="JAWDJX010000006">
    <property type="protein sequence ID" value="KAK3056461.1"/>
    <property type="molecule type" value="Genomic_DNA"/>
</dbReference>
<gene>
    <name evidence="2" type="ORF">LTR09_002968</name>
</gene>
<sequence length="252" mass="27490">MDALRHNVAVTERSLKACSFRQARVQADLHAVNKALKAVVAEVKSIAGTEVEAAAKKQEEDIRVKQLEERTLEAETAKEAFHEHRETRPWRKNKRDMIEVATAKPQVTEIIAAAQPICPVSISAFHADCKSAFADIEAMTTFPEPPAALCAKLACTRGKNDRALAACPCNIEGVFKGQTPKQLKAAKNSFQPDKFAKCSEDVRADFQAKAKEIFTVVDRMSQGLADGGKAGGQKAFSQVANNSRKNGKQRGQ</sequence>
<proteinExistence type="predicted"/>
<feature type="compositionally biased region" description="Polar residues" evidence="1">
    <location>
        <begin position="235"/>
        <end position="244"/>
    </location>
</feature>
<reference evidence="2" key="1">
    <citation type="submission" date="2023-04" db="EMBL/GenBank/DDBJ databases">
        <title>Black Yeasts Isolated from many extreme environments.</title>
        <authorList>
            <person name="Coleine C."/>
            <person name="Stajich J.E."/>
            <person name="Selbmann L."/>
        </authorList>
    </citation>
    <scope>NUCLEOTIDE SEQUENCE</scope>
    <source>
        <strain evidence="2">CCFEE 5312</strain>
    </source>
</reference>